<dbReference type="InterPro" id="IPR011600">
    <property type="entry name" value="Pept_C14_caspase"/>
</dbReference>
<dbReference type="RefSeq" id="WP_188663313.1">
    <property type="nucleotide sequence ID" value="NZ_BMHV01000008.1"/>
</dbReference>
<evidence type="ECO:0000259" key="1">
    <source>
        <dbReference type="Pfam" id="PF00656"/>
    </source>
</evidence>
<feature type="domain" description="Peptidase C14 caspase" evidence="1">
    <location>
        <begin position="60"/>
        <end position="281"/>
    </location>
</feature>
<dbReference type="EMBL" id="BMHV01000008">
    <property type="protein sequence ID" value="GGF61769.1"/>
    <property type="molecule type" value="Genomic_DNA"/>
</dbReference>
<reference evidence="2" key="1">
    <citation type="journal article" date="2014" name="Int. J. Syst. Evol. Microbiol.">
        <title>Complete genome sequence of Corynebacterium casei LMG S-19264T (=DSM 44701T), isolated from a smear-ripened cheese.</title>
        <authorList>
            <consortium name="US DOE Joint Genome Institute (JGI-PGF)"/>
            <person name="Walter F."/>
            <person name="Albersmeier A."/>
            <person name="Kalinowski J."/>
            <person name="Ruckert C."/>
        </authorList>
    </citation>
    <scope>NUCLEOTIDE SEQUENCE</scope>
    <source>
        <strain evidence="2">CGMCC 1.15254</strain>
    </source>
</reference>
<keyword evidence="3" id="KW-1185">Reference proteome</keyword>
<dbReference type="PANTHER" id="PTHR22576:SF37">
    <property type="entry name" value="MUCOSA-ASSOCIATED LYMPHOID TISSUE LYMPHOMA TRANSLOCATION PROTEIN 1"/>
    <property type="match status" value="1"/>
</dbReference>
<evidence type="ECO:0000313" key="3">
    <source>
        <dbReference type="Proteomes" id="UP000632498"/>
    </source>
</evidence>
<proteinExistence type="predicted"/>
<dbReference type="Pfam" id="PF00656">
    <property type="entry name" value="Peptidase_C14"/>
    <property type="match status" value="1"/>
</dbReference>
<reference evidence="2" key="2">
    <citation type="submission" date="2020-09" db="EMBL/GenBank/DDBJ databases">
        <authorList>
            <person name="Sun Q."/>
            <person name="Zhou Y."/>
        </authorList>
    </citation>
    <scope>NUCLEOTIDE SEQUENCE</scope>
    <source>
        <strain evidence="2">CGMCC 1.15254</strain>
    </source>
</reference>
<dbReference type="GO" id="GO:0006508">
    <property type="term" value="P:proteolysis"/>
    <property type="evidence" value="ECO:0007669"/>
    <property type="project" value="InterPro"/>
</dbReference>
<evidence type="ECO:0000313" key="2">
    <source>
        <dbReference type="EMBL" id="GGF61769.1"/>
    </source>
</evidence>
<dbReference type="SUPFAM" id="SSF52129">
    <property type="entry name" value="Caspase-like"/>
    <property type="match status" value="1"/>
</dbReference>
<dbReference type="AlphaFoldDB" id="A0A917BYT9"/>
<name>A0A917BYT9_9PROT</name>
<comment type="caution">
    <text evidence="2">The sequence shown here is derived from an EMBL/GenBank/DDBJ whole genome shotgun (WGS) entry which is preliminary data.</text>
</comment>
<dbReference type="InterPro" id="IPR052039">
    <property type="entry name" value="Caspase-related_regulators"/>
</dbReference>
<sequence length="300" mass="33338">MDLWCEYGGKGCEEQVKKPVQQPDAQKAKPVVAKPSPSIPLIKRNAVLAKSGNVSFGRYYALVIGNNDYPNLDKLKTAVTDAKEVAALLRKSYGFSVTLLLNGTRDQIIAALDEYRKILKKDDNFLIYYAGHGWMDKESERGYWLPVDASRQTRARWVSNADVTDTLKALKARHVMIVADSCYAGTLTRSAGELDQTRGLKLTEQPSAYLETLAGRKSRTVLASGALEPVSDLGGGQHSVFAYAFLKSLRDNTKMLDGTQLFGEVRRQVLLNARQTPQYSNIRFAGHDVGGDFIFLRRDQ</sequence>
<dbReference type="Proteomes" id="UP000632498">
    <property type="component" value="Unassembled WGS sequence"/>
</dbReference>
<gene>
    <name evidence="2" type="ORF">GCM10011332_14480</name>
</gene>
<accession>A0A917BYT9</accession>
<dbReference type="PANTHER" id="PTHR22576">
    <property type="entry name" value="MUCOSA ASSOCIATED LYMPHOID TISSUE LYMPHOMA TRANSLOCATION PROTEIN 1/PARACASPASE"/>
    <property type="match status" value="1"/>
</dbReference>
<dbReference type="GO" id="GO:0004197">
    <property type="term" value="F:cysteine-type endopeptidase activity"/>
    <property type="evidence" value="ECO:0007669"/>
    <property type="project" value="InterPro"/>
</dbReference>
<dbReference type="Gene3D" id="3.40.50.1460">
    <property type="match status" value="1"/>
</dbReference>
<dbReference type="InterPro" id="IPR029030">
    <property type="entry name" value="Caspase-like_dom_sf"/>
</dbReference>
<organism evidence="2 3">
    <name type="scientific">Terasakiella brassicae</name>
    <dbReference type="NCBI Taxonomy" id="1634917"/>
    <lineage>
        <taxon>Bacteria</taxon>
        <taxon>Pseudomonadati</taxon>
        <taxon>Pseudomonadota</taxon>
        <taxon>Alphaproteobacteria</taxon>
        <taxon>Rhodospirillales</taxon>
        <taxon>Terasakiellaceae</taxon>
        <taxon>Terasakiella</taxon>
    </lineage>
</organism>
<protein>
    <recommendedName>
        <fullName evidence="1">Peptidase C14 caspase domain-containing protein</fullName>
    </recommendedName>
</protein>